<dbReference type="GO" id="GO:0032049">
    <property type="term" value="P:cardiolipin biosynthetic process"/>
    <property type="evidence" value="ECO:0007669"/>
    <property type="project" value="InterPro"/>
</dbReference>
<dbReference type="InterPro" id="IPR016270">
    <property type="entry name" value="PGS1"/>
</dbReference>
<name>A0A8H7BN10_9FUNG</name>
<dbReference type="PANTHER" id="PTHR12586">
    <property type="entry name" value="CDP-DIACYLGLYCEROL--SERINE O-PHOSPHATIDYLTRANSFERASE"/>
    <property type="match status" value="1"/>
</dbReference>
<comment type="similarity">
    <text evidence="7">Belongs to the CDP-alcohol phosphatidyltransferase class-II family.</text>
</comment>
<proteinExistence type="inferred from homology"/>
<dbReference type="CDD" id="cd09135">
    <property type="entry name" value="PLDc_PGS1_euk_1"/>
    <property type="match status" value="1"/>
</dbReference>
<dbReference type="GO" id="GO:0005739">
    <property type="term" value="C:mitochondrion"/>
    <property type="evidence" value="ECO:0007669"/>
    <property type="project" value="UniProtKB-SubCell"/>
</dbReference>
<dbReference type="Proteomes" id="UP000605846">
    <property type="component" value="Unassembled WGS sequence"/>
</dbReference>
<evidence type="ECO:0000256" key="4">
    <source>
        <dbReference type="ARBA" id="ARBA00023098"/>
    </source>
</evidence>
<keyword evidence="5 7" id="KW-0594">Phospholipid biosynthesis</keyword>
<dbReference type="OrthoDB" id="10250191at2759"/>
<dbReference type="AlphaFoldDB" id="A0A8H7BN10"/>
<keyword evidence="7" id="KW-0496">Mitochondrion</keyword>
<dbReference type="GO" id="GO:0008444">
    <property type="term" value="F:CDP-diacylglycerol-glycerol-3-phosphate 3-phosphatidyltransferase activity"/>
    <property type="evidence" value="ECO:0007669"/>
    <property type="project" value="UniProtKB-EC"/>
</dbReference>
<comment type="caution">
    <text evidence="8">The sequence shown here is derived from an EMBL/GenBank/DDBJ whole genome shotgun (WGS) entry which is preliminary data.</text>
</comment>
<keyword evidence="6 7" id="KW-1208">Phospholipid metabolism</keyword>
<evidence type="ECO:0000256" key="1">
    <source>
        <dbReference type="ARBA" id="ARBA00022516"/>
    </source>
</evidence>
<evidence type="ECO:0000256" key="3">
    <source>
        <dbReference type="ARBA" id="ARBA00022737"/>
    </source>
</evidence>
<keyword evidence="7" id="KW-0547">Nucleotide-binding</keyword>
<gene>
    <name evidence="8" type="primary">PGS1</name>
    <name evidence="8" type="ORF">EC973_002121</name>
</gene>
<keyword evidence="4 7" id="KW-0443">Lipid metabolism</keyword>
<dbReference type="SUPFAM" id="SSF56024">
    <property type="entry name" value="Phospholipase D/nuclease"/>
    <property type="match status" value="1"/>
</dbReference>
<dbReference type="Gene3D" id="3.30.870.10">
    <property type="entry name" value="Endonuclease Chain A"/>
    <property type="match status" value="2"/>
</dbReference>
<organism evidence="8 9">
    <name type="scientific">Apophysomyces ossiformis</name>
    <dbReference type="NCBI Taxonomy" id="679940"/>
    <lineage>
        <taxon>Eukaryota</taxon>
        <taxon>Fungi</taxon>
        <taxon>Fungi incertae sedis</taxon>
        <taxon>Mucoromycota</taxon>
        <taxon>Mucoromycotina</taxon>
        <taxon>Mucoromycetes</taxon>
        <taxon>Mucorales</taxon>
        <taxon>Mucorineae</taxon>
        <taxon>Mucoraceae</taxon>
        <taxon>Apophysomyces</taxon>
    </lineage>
</organism>
<comment type="function">
    <text evidence="7">Functions in the biosynthesis of the anionic phospholipids phosphatidylglycerol and cardiolipin.</text>
</comment>
<dbReference type="UniPathway" id="UPA00084">
    <property type="reaction ID" value="UER00503"/>
</dbReference>
<keyword evidence="9" id="KW-1185">Reference proteome</keyword>
<comment type="subcellular location">
    <subcellularLocation>
        <location evidence="7">Mitochondrion</location>
    </subcellularLocation>
</comment>
<evidence type="ECO:0000256" key="7">
    <source>
        <dbReference type="RuleBase" id="RU365024"/>
    </source>
</evidence>
<sequence>ERILSAKERIFIAALYIGHAEKELVDTVRLALSRSDKLKVHILIDCLRGTRISKNQSSATLLLPLLQDFPHQIEVSMYHTPDLKGVLKKTLPQRFNESIGLMHLKVYGFDDSVMLSGANLSIDYFSNRQDRYMIFEKQPGLARYYHELLSVVGSFSYKLAFGESEGYQLVMPGAMADPVQESRRYKAQVSERLRRFLSKQNKTQARGDEHDTAVLPVIQMGPFGIKQDEHATLELLQIAHRHGARSAGRDNWWTVHLTSGYFNFTDHYSAFILKTMARFRFLTASPEANGFFNSKGVSGYLPAAYTYIERLFYKQVKRENKQETITIEEYTRPGWTYHAKGLWVCREQEKLPCLTMIGSPNFGHRSSKRDLEAQAIVITENKGLQEALYKEVDRLHQYSEPVSEKTFEKMERRVPYGVRVATTMIKTML</sequence>
<evidence type="ECO:0000313" key="9">
    <source>
        <dbReference type="Proteomes" id="UP000605846"/>
    </source>
</evidence>
<comment type="pathway">
    <text evidence="7">Phospholipid metabolism; phosphatidylglycerol biosynthesis; phosphatidylglycerol from CDP-diacylglycerol: step 1/2.</text>
</comment>
<dbReference type="GO" id="GO:0005524">
    <property type="term" value="F:ATP binding"/>
    <property type="evidence" value="ECO:0007669"/>
    <property type="project" value="UniProtKB-KW"/>
</dbReference>
<feature type="non-terminal residue" evidence="8">
    <location>
        <position position="1"/>
    </location>
</feature>
<keyword evidence="2 7" id="KW-0808">Transferase</keyword>
<dbReference type="EC" id="2.7.8.5" evidence="7"/>
<dbReference type="PIRSF" id="PIRSF000850">
    <property type="entry name" value="Phospholipase_D_PSS"/>
    <property type="match status" value="1"/>
</dbReference>
<keyword evidence="3" id="KW-0677">Repeat</keyword>
<dbReference type="EMBL" id="JABAYA010000157">
    <property type="protein sequence ID" value="KAF7723275.1"/>
    <property type="molecule type" value="Genomic_DNA"/>
</dbReference>
<evidence type="ECO:0000256" key="2">
    <source>
        <dbReference type="ARBA" id="ARBA00022679"/>
    </source>
</evidence>
<protein>
    <recommendedName>
        <fullName evidence="7">CDP-diacylglycerol--glycerol-3-phosphate 3-phosphatidyltransferase</fullName>
        <ecNumber evidence="7">2.7.8.5</ecNumber>
    </recommendedName>
</protein>
<evidence type="ECO:0000256" key="5">
    <source>
        <dbReference type="ARBA" id="ARBA00023209"/>
    </source>
</evidence>
<evidence type="ECO:0000256" key="6">
    <source>
        <dbReference type="ARBA" id="ARBA00023264"/>
    </source>
</evidence>
<keyword evidence="1 7" id="KW-0444">Lipid biosynthesis</keyword>
<accession>A0A8H7BN10</accession>
<dbReference type="CDD" id="cd09137">
    <property type="entry name" value="PLDc_PGS1_euk_2"/>
    <property type="match status" value="1"/>
</dbReference>
<reference evidence="8" key="1">
    <citation type="submission" date="2020-01" db="EMBL/GenBank/DDBJ databases">
        <title>Genome Sequencing of Three Apophysomyces-Like Fungal Strains Confirms a Novel Fungal Genus in the Mucoromycota with divergent Burkholderia-like Endosymbiotic Bacteria.</title>
        <authorList>
            <person name="Stajich J.E."/>
            <person name="Macias A.M."/>
            <person name="Carter-House D."/>
            <person name="Lovett B."/>
            <person name="Kasson L.R."/>
            <person name="Berry K."/>
            <person name="Grigoriev I."/>
            <person name="Chang Y."/>
            <person name="Spatafora J."/>
            <person name="Kasson M.T."/>
        </authorList>
    </citation>
    <scope>NUCLEOTIDE SEQUENCE</scope>
    <source>
        <strain evidence="8">NRRL A-21654</strain>
    </source>
</reference>
<evidence type="ECO:0000313" key="8">
    <source>
        <dbReference type="EMBL" id="KAF7723275.1"/>
    </source>
</evidence>
<comment type="catalytic activity">
    <reaction evidence="7">
        <text>a CDP-1,2-diacyl-sn-glycerol + sn-glycerol 3-phosphate = a 1,2-diacyl-sn-glycero-3-phospho-(1'-sn-glycero-3'-phosphate) + CMP + H(+)</text>
        <dbReference type="Rhea" id="RHEA:12593"/>
        <dbReference type="ChEBI" id="CHEBI:15378"/>
        <dbReference type="ChEBI" id="CHEBI:57597"/>
        <dbReference type="ChEBI" id="CHEBI:58332"/>
        <dbReference type="ChEBI" id="CHEBI:60110"/>
        <dbReference type="ChEBI" id="CHEBI:60377"/>
        <dbReference type="EC" id="2.7.8.5"/>
    </reaction>
</comment>
<dbReference type="PANTHER" id="PTHR12586:SF1">
    <property type="entry name" value="CDP-DIACYLGLYCEROL--GLYCEROL-3-PHOSPHATE 3-PHOSPHATIDYLTRANSFERASE, MITOCHONDRIAL"/>
    <property type="match status" value="1"/>
</dbReference>
<keyword evidence="7" id="KW-0067">ATP-binding</keyword>